<comment type="caution">
    <text evidence="1">The sequence shown here is derived from an EMBL/GenBank/DDBJ whole genome shotgun (WGS) entry which is preliminary data.</text>
</comment>
<dbReference type="InterPro" id="IPR024551">
    <property type="entry name" value="AspAT_Ic"/>
</dbReference>
<dbReference type="RefSeq" id="WP_346095497.1">
    <property type="nucleotide sequence ID" value="NZ_BAAABY010000023.1"/>
</dbReference>
<dbReference type="PANTHER" id="PTHR43799:SF1">
    <property type="entry name" value="ASPARTATE AMINOTRANSFERASE"/>
    <property type="match status" value="1"/>
</dbReference>
<dbReference type="Pfam" id="PF12897">
    <property type="entry name" value="Asp_aminotransf"/>
    <property type="match status" value="1"/>
</dbReference>
<keyword evidence="2" id="KW-1185">Reference proteome</keyword>
<dbReference type="GO" id="GO:0008483">
    <property type="term" value="F:transaminase activity"/>
    <property type="evidence" value="ECO:0007669"/>
    <property type="project" value="UniProtKB-KW"/>
</dbReference>
<dbReference type="InterPro" id="IPR015421">
    <property type="entry name" value="PyrdxlP-dep_Trfase_major"/>
</dbReference>
<gene>
    <name evidence="1" type="ORF">GCM10010361_30910</name>
</gene>
<evidence type="ECO:0000313" key="1">
    <source>
        <dbReference type="EMBL" id="GAA0464763.1"/>
    </source>
</evidence>
<keyword evidence="1" id="KW-0808">Transferase</keyword>
<organism evidence="1 2">
    <name type="scientific">Streptomyces olivaceiscleroticus</name>
    <dbReference type="NCBI Taxonomy" id="68245"/>
    <lineage>
        <taxon>Bacteria</taxon>
        <taxon>Bacillati</taxon>
        <taxon>Actinomycetota</taxon>
        <taxon>Actinomycetes</taxon>
        <taxon>Kitasatosporales</taxon>
        <taxon>Streptomycetaceae</taxon>
        <taxon>Streptomyces</taxon>
    </lineage>
</organism>
<protein>
    <submittedName>
        <fullName evidence="1">Aminotransferase class I/II-fold pyridoxal phosphate-dependent enzyme</fullName>
    </submittedName>
</protein>
<reference evidence="1 2" key="1">
    <citation type="journal article" date="2019" name="Int. J. Syst. Evol. Microbiol.">
        <title>The Global Catalogue of Microorganisms (GCM) 10K type strain sequencing project: providing services to taxonomists for standard genome sequencing and annotation.</title>
        <authorList>
            <consortium name="The Broad Institute Genomics Platform"/>
            <consortium name="The Broad Institute Genome Sequencing Center for Infectious Disease"/>
            <person name="Wu L."/>
            <person name="Ma J."/>
        </authorList>
    </citation>
    <scope>NUCLEOTIDE SEQUENCE [LARGE SCALE GENOMIC DNA]</scope>
    <source>
        <strain evidence="1 2">JCM 4805</strain>
    </source>
</reference>
<dbReference type="InterPro" id="IPR015424">
    <property type="entry name" value="PyrdxlP-dep_Trfase"/>
</dbReference>
<dbReference type="CDD" id="cd00609">
    <property type="entry name" value="AAT_like"/>
    <property type="match status" value="1"/>
</dbReference>
<sequence length="422" mass="45511">MTTELSPDALTGLLERARQDYQALVGRGLSLDLTRGKPAPEQLDLSEDLLSLPDGRHAAADGTDVRNYGGLQGLPELREMFAEVLQVPAAQLLALGNSSLELMHDCLVHAMLSVVPGAETRWVDQERIAFLCPAPGYDRHFSLCERFGIDMIPVPMTPEGPDMDAVERLVAEDPAVKGIWCVPKYSNPTGDSYSDATVARLAAMPTAAPDFRIFWDNAYAAHHLADEPVEIADLLAACAEAGNPDRVFVFGSTSKITMAGAGVAFFGSSPENVRWLLAHNAKRSIGPDKINQLRHVLFLRDADGVRAHMERQRALLKPKFEAVGRILEAELGGTGLATWTSPKGGYFVTLEVPEGCAKEVVRRAAEAGIVLTPAGATHPYGDDPRDAVIRIAPSYPSPAEVEQAIEGLAVCVRLVGYEKRAA</sequence>
<dbReference type="Gene3D" id="3.90.1150.10">
    <property type="entry name" value="Aspartate Aminotransferase, domain 1"/>
    <property type="match status" value="1"/>
</dbReference>
<dbReference type="SUPFAM" id="SSF53383">
    <property type="entry name" value="PLP-dependent transferases"/>
    <property type="match status" value="1"/>
</dbReference>
<keyword evidence="1" id="KW-0032">Aminotransferase</keyword>
<dbReference type="EMBL" id="BAAABY010000023">
    <property type="protein sequence ID" value="GAA0464763.1"/>
    <property type="molecule type" value="Genomic_DNA"/>
</dbReference>
<proteinExistence type="predicted"/>
<dbReference type="Gene3D" id="3.40.640.10">
    <property type="entry name" value="Type I PLP-dependent aspartate aminotransferase-like (Major domain)"/>
    <property type="match status" value="1"/>
</dbReference>
<dbReference type="Proteomes" id="UP001500909">
    <property type="component" value="Unassembled WGS sequence"/>
</dbReference>
<dbReference type="PANTHER" id="PTHR43799">
    <property type="entry name" value="AMINOTRANSFERASE, PUTATIVE-RELATED"/>
    <property type="match status" value="1"/>
</dbReference>
<evidence type="ECO:0000313" key="2">
    <source>
        <dbReference type="Proteomes" id="UP001500909"/>
    </source>
</evidence>
<accession>A0ABN1A0R4</accession>
<dbReference type="InterPro" id="IPR015422">
    <property type="entry name" value="PyrdxlP-dep_Trfase_small"/>
</dbReference>
<name>A0ABN1A0R4_9ACTN</name>